<evidence type="ECO:0000313" key="8">
    <source>
        <dbReference type="EMBL" id="GCD12520.1"/>
    </source>
</evidence>
<feature type="domain" description="SH3b" evidence="6">
    <location>
        <begin position="101"/>
        <end position="163"/>
    </location>
</feature>
<dbReference type="PROSITE" id="PS51935">
    <property type="entry name" value="NLPC_P60"/>
    <property type="match status" value="1"/>
</dbReference>
<organism evidence="8 9">
    <name type="scientific">Clostridium tagluense</name>
    <dbReference type="NCBI Taxonomy" id="360422"/>
    <lineage>
        <taxon>Bacteria</taxon>
        <taxon>Bacillati</taxon>
        <taxon>Bacillota</taxon>
        <taxon>Clostridia</taxon>
        <taxon>Eubacteriales</taxon>
        <taxon>Clostridiaceae</taxon>
        <taxon>Clostridium</taxon>
    </lineage>
</organism>
<keyword evidence="4" id="KW-0788">Thiol protease</keyword>
<evidence type="ECO:0000256" key="3">
    <source>
        <dbReference type="ARBA" id="ARBA00022801"/>
    </source>
</evidence>
<dbReference type="Gene3D" id="3.90.1720.10">
    <property type="entry name" value="endopeptidase domain like (from Nostoc punctiforme)"/>
    <property type="match status" value="1"/>
</dbReference>
<evidence type="ECO:0000256" key="1">
    <source>
        <dbReference type="ARBA" id="ARBA00007074"/>
    </source>
</evidence>
<reference evidence="8 9" key="1">
    <citation type="submission" date="2018-11" db="EMBL/GenBank/DDBJ databases">
        <title>Genome sequencing and assembly of Clostridium tagluense strain A121.</title>
        <authorList>
            <person name="Murakami T."/>
            <person name="Segawa T."/>
            <person name="Shcherbakova V.A."/>
            <person name="Mori H."/>
            <person name="Yoshimura Y."/>
        </authorList>
    </citation>
    <scope>NUCLEOTIDE SEQUENCE [LARGE SCALE GENOMIC DNA]</scope>
    <source>
        <strain evidence="8 9">A121</strain>
    </source>
</reference>
<keyword evidence="3 8" id="KW-0378">Hydrolase</keyword>
<dbReference type="PROSITE" id="PS51781">
    <property type="entry name" value="SH3B"/>
    <property type="match status" value="3"/>
</dbReference>
<dbReference type="Pfam" id="PF00877">
    <property type="entry name" value="NLPC_P60"/>
    <property type="match status" value="1"/>
</dbReference>
<dbReference type="PANTHER" id="PTHR47053:SF1">
    <property type="entry name" value="MUREIN DD-ENDOPEPTIDASE MEPH-RELATED"/>
    <property type="match status" value="1"/>
</dbReference>
<evidence type="ECO:0000313" key="9">
    <source>
        <dbReference type="Proteomes" id="UP000287872"/>
    </source>
</evidence>
<dbReference type="InterPro" id="IPR000064">
    <property type="entry name" value="NLP_P60_dom"/>
</dbReference>
<dbReference type="OrthoDB" id="9808890at2"/>
<dbReference type="Proteomes" id="UP000287872">
    <property type="component" value="Unassembled WGS sequence"/>
</dbReference>
<keyword evidence="2" id="KW-0645">Protease</keyword>
<dbReference type="InterPro" id="IPR038765">
    <property type="entry name" value="Papain-like_cys_pep_sf"/>
</dbReference>
<protein>
    <submittedName>
        <fullName evidence="8">Cell wall hydrolase</fullName>
    </submittedName>
</protein>
<name>A0A401USI5_9CLOT</name>
<dbReference type="InterPro" id="IPR051202">
    <property type="entry name" value="Peptidase_C40"/>
</dbReference>
<accession>A0A401USI5</accession>
<dbReference type="GO" id="GO:0008234">
    <property type="term" value="F:cysteine-type peptidase activity"/>
    <property type="evidence" value="ECO:0007669"/>
    <property type="project" value="UniProtKB-KW"/>
</dbReference>
<evidence type="ECO:0000259" key="7">
    <source>
        <dbReference type="PROSITE" id="PS51935"/>
    </source>
</evidence>
<keyword evidence="9" id="KW-1185">Reference proteome</keyword>
<feature type="domain" description="SH3b" evidence="6">
    <location>
        <begin position="179"/>
        <end position="244"/>
    </location>
</feature>
<dbReference type="RefSeq" id="WP_125005283.1">
    <property type="nucleotide sequence ID" value="NZ_BHYK01000035.1"/>
</dbReference>
<dbReference type="GO" id="GO:0006508">
    <property type="term" value="P:proteolysis"/>
    <property type="evidence" value="ECO:0007669"/>
    <property type="project" value="UniProtKB-KW"/>
</dbReference>
<evidence type="ECO:0000259" key="6">
    <source>
        <dbReference type="PROSITE" id="PS51781"/>
    </source>
</evidence>
<dbReference type="PANTHER" id="PTHR47053">
    <property type="entry name" value="MUREIN DD-ENDOPEPTIDASE MEPH-RELATED"/>
    <property type="match status" value="1"/>
</dbReference>
<feature type="domain" description="SH3b" evidence="6">
    <location>
        <begin position="22"/>
        <end position="84"/>
    </location>
</feature>
<evidence type="ECO:0000256" key="2">
    <source>
        <dbReference type="ARBA" id="ARBA00022670"/>
    </source>
</evidence>
<dbReference type="Pfam" id="PF08239">
    <property type="entry name" value="SH3_3"/>
    <property type="match status" value="3"/>
</dbReference>
<sequence length="398" mass="43344">MKKRIALIVMILTMVSSQIASADSGVVNTDSLRVRQNPSLSSSVIGFLSKNTKIDTLGKQGDFYKISYNGKIGYAHTSYVNIVKNTSPPKSVVSVKPAYIEKHGVITANLLNVRSGAGTTYPVIGSIKLGSKVTMYENTNGFYKITYAGKTSYISELYVKVVNESSTSSVTPIPVTKATGVGTITASDFLSVRKTASLDSDVIVMGKKYPKEKVDIYGTQGEFYKIKYDGEWGYIYKSYVSLADTTSNKAEYVEDGQQYNTKTTGNDLVSYSNTFLGTPYVWGGEAPAKVNATGEYLSGGFDCSGFVQYSYKKFGINLPRTTMDQVDIGASVNINNLEKGDLVFFLTNSAVPSEVSHVGIYIGDNKFIHCPKPGDVVKISELTGYYADNFVIGKRIIE</sequence>
<feature type="domain" description="NlpC/P60" evidence="7">
    <location>
        <begin position="262"/>
        <end position="397"/>
    </location>
</feature>
<evidence type="ECO:0000256" key="5">
    <source>
        <dbReference type="SAM" id="SignalP"/>
    </source>
</evidence>
<evidence type="ECO:0000256" key="4">
    <source>
        <dbReference type="ARBA" id="ARBA00022807"/>
    </source>
</evidence>
<proteinExistence type="inferred from homology"/>
<comment type="caution">
    <text evidence="8">The sequence shown here is derived from an EMBL/GenBank/DDBJ whole genome shotgun (WGS) entry which is preliminary data.</text>
</comment>
<dbReference type="AlphaFoldDB" id="A0A401USI5"/>
<dbReference type="Gene3D" id="2.30.30.40">
    <property type="entry name" value="SH3 Domains"/>
    <property type="match status" value="3"/>
</dbReference>
<keyword evidence="5" id="KW-0732">Signal</keyword>
<feature type="chain" id="PRO_5019150686" evidence="5">
    <location>
        <begin position="23"/>
        <end position="398"/>
    </location>
</feature>
<dbReference type="SUPFAM" id="SSF54001">
    <property type="entry name" value="Cysteine proteinases"/>
    <property type="match status" value="1"/>
</dbReference>
<feature type="signal peptide" evidence="5">
    <location>
        <begin position="1"/>
        <end position="22"/>
    </location>
</feature>
<dbReference type="EMBL" id="BHYK01000035">
    <property type="protein sequence ID" value="GCD12520.1"/>
    <property type="molecule type" value="Genomic_DNA"/>
</dbReference>
<gene>
    <name evidence="8" type="ORF">Ctaglu_41430</name>
</gene>
<dbReference type="InterPro" id="IPR003646">
    <property type="entry name" value="SH3-like_bac-type"/>
</dbReference>
<comment type="similarity">
    <text evidence="1">Belongs to the peptidase C40 family.</text>
</comment>
<dbReference type="SMART" id="SM00287">
    <property type="entry name" value="SH3b"/>
    <property type="match status" value="3"/>
</dbReference>